<dbReference type="GO" id="GO:0000166">
    <property type="term" value="F:nucleotide binding"/>
    <property type="evidence" value="ECO:0007669"/>
    <property type="project" value="UniProtKB-KW"/>
</dbReference>
<dbReference type="InParanoid" id="F2UB58"/>
<sequence>MLNNRWLVVLTGGCLVVLLVTLGRWSVYPPTASLSAAQGGASLRERDDTITLAAAGAGALAPVRLDRAQSQVSELETRLDRTLESLERAETLSRTILNRMQSQNMSHSRPGVHSSFGEPLGEHGEIDTNQLLHQLHKLISQRIHKEEGLPPAAAEEGGDSADEEAGSADDDRDQFYDLGQPMRPGQIRITRNMDCVDGYDPERLIVYFCNRKQPKQIWKYTAHQQIQTSENWCIDATGVEKGGILRVQPCDDKAKGQKFDFLPAKEYAWNLTGSVQLVGTSLCLTAPSPFGDDVASVRLHECGQHRCLQAMHFNALFHDTPRTVTEVAISKKQPKARPMYNYETMNGKGGKIFCWIMTNPKNHDTKAVTVRDTWARHCDKLVFVTTKRHPGLDVWIARLDQEESRDMLWAKSKQAWIRAYRRELNGYDWFIRGDDDTFMMMDNLREFLDDKSPEDLHYFGRYFLGHFNEKRVPFYSGGSGTILSRGALRKLGRAVSQGKPIFNDWNTFADDMELGISMKRIGVPAVESLDAEGRNLFIALGLDAERSARKSDDPNNWYWKYCPTAKEGKECCSTRWLGTHYVTPDEMRSLEDLHLMGCEAAGNDME</sequence>
<evidence type="ECO:0000313" key="16">
    <source>
        <dbReference type="Proteomes" id="UP000007799"/>
    </source>
</evidence>
<dbReference type="Pfam" id="PF02434">
    <property type="entry name" value="Fringe"/>
    <property type="match status" value="1"/>
</dbReference>
<comment type="similarity">
    <text evidence="3">Belongs to the glycosyltransferase 31 family. Beta3-Gal-T subfamily.</text>
</comment>
<keyword evidence="11" id="KW-0472">Membrane</keyword>
<evidence type="ECO:0000313" key="15">
    <source>
        <dbReference type="EMBL" id="EGD74071.1"/>
    </source>
</evidence>
<dbReference type="InterPro" id="IPR026050">
    <property type="entry name" value="C1GALT1/C1GALT1_chp1"/>
</dbReference>
<keyword evidence="5" id="KW-0328">Glycosyltransferase</keyword>
<dbReference type="Gene3D" id="2.80.10.50">
    <property type="match status" value="1"/>
</dbReference>
<gene>
    <name evidence="15" type="ORF">PTSG_05763</name>
</gene>
<dbReference type="KEGG" id="sre:PTSG_05763"/>
<dbReference type="AlphaFoldDB" id="F2UB58"/>
<comment type="pathway">
    <text evidence="2">Protein modification; protein glycosylation.</text>
</comment>
<evidence type="ECO:0000259" key="14">
    <source>
        <dbReference type="SMART" id="SM00458"/>
    </source>
</evidence>
<evidence type="ECO:0000256" key="3">
    <source>
        <dbReference type="ARBA" id="ARBA00006462"/>
    </source>
</evidence>
<organism evidence="16">
    <name type="scientific">Salpingoeca rosetta (strain ATCC 50818 / BSB-021)</name>
    <dbReference type="NCBI Taxonomy" id="946362"/>
    <lineage>
        <taxon>Eukaryota</taxon>
        <taxon>Choanoflagellata</taxon>
        <taxon>Craspedida</taxon>
        <taxon>Salpingoecidae</taxon>
        <taxon>Salpingoeca</taxon>
    </lineage>
</organism>
<evidence type="ECO:0000256" key="9">
    <source>
        <dbReference type="ARBA" id="ARBA00022968"/>
    </source>
</evidence>
<keyword evidence="9" id="KW-0735">Signal-anchor</keyword>
<evidence type="ECO:0000256" key="13">
    <source>
        <dbReference type="SAM" id="MobiDB-lite"/>
    </source>
</evidence>
<dbReference type="GO" id="GO:0016263">
    <property type="term" value="F:glycoprotein-N-acetylgalactosamine 3-beta-galactosyltransferase activity"/>
    <property type="evidence" value="ECO:0007669"/>
    <property type="project" value="UniProtKB-EC"/>
</dbReference>
<dbReference type="SMART" id="SM00458">
    <property type="entry name" value="RICIN"/>
    <property type="match status" value="1"/>
</dbReference>
<evidence type="ECO:0000256" key="11">
    <source>
        <dbReference type="ARBA" id="ARBA00023136"/>
    </source>
</evidence>
<keyword evidence="16" id="KW-1185">Reference proteome</keyword>
<accession>F2UB58</accession>
<evidence type="ECO:0000256" key="6">
    <source>
        <dbReference type="ARBA" id="ARBA00022679"/>
    </source>
</evidence>
<dbReference type="InterPro" id="IPR003378">
    <property type="entry name" value="Fringe-like_glycosylTrfase"/>
</dbReference>
<evidence type="ECO:0000256" key="8">
    <source>
        <dbReference type="ARBA" id="ARBA00022741"/>
    </source>
</evidence>
<keyword evidence="6" id="KW-0808">Transferase</keyword>
<dbReference type="RefSeq" id="XP_004993633.1">
    <property type="nucleotide sequence ID" value="XM_004993576.1"/>
</dbReference>
<evidence type="ECO:0000256" key="7">
    <source>
        <dbReference type="ARBA" id="ARBA00022692"/>
    </source>
</evidence>
<feature type="region of interest" description="Disordered" evidence="13">
    <location>
        <begin position="150"/>
        <end position="182"/>
    </location>
</feature>
<dbReference type="InterPro" id="IPR035992">
    <property type="entry name" value="Ricin_B-like_lectins"/>
</dbReference>
<keyword evidence="12" id="KW-0175">Coiled coil</keyword>
<evidence type="ECO:0000256" key="4">
    <source>
        <dbReference type="ARBA" id="ARBA00012557"/>
    </source>
</evidence>
<dbReference type="EMBL" id="GL832967">
    <property type="protein sequence ID" value="EGD74071.1"/>
    <property type="molecule type" value="Genomic_DNA"/>
</dbReference>
<feature type="coiled-coil region" evidence="12">
    <location>
        <begin position="65"/>
        <end position="92"/>
    </location>
</feature>
<dbReference type="Gene3D" id="3.90.550.50">
    <property type="match status" value="1"/>
</dbReference>
<feature type="compositionally biased region" description="Acidic residues" evidence="13">
    <location>
        <begin position="156"/>
        <end position="172"/>
    </location>
</feature>
<evidence type="ECO:0000256" key="1">
    <source>
        <dbReference type="ARBA" id="ARBA00004606"/>
    </source>
</evidence>
<dbReference type="OMA" id="FCWIMTN"/>
<protein>
    <recommendedName>
        <fullName evidence="4">N-acetylgalactosaminide beta-1,3-galactosyltransferase</fullName>
        <ecNumber evidence="4">2.4.1.122</ecNumber>
    </recommendedName>
</protein>
<keyword evidence="7" id="KW-0812">Transmembrane</keyword>
<dbReference type="OrthoDB" id="414175at2759"/>
<reference evidence="15" key="1">
    <citation type="submission" date="2009-08" db="EMBL/GenBank/DDBJ databases">
        <title>Annotation of Salpingoeca rosetta.</title>
        <authorList>
            <consortium name="The Broad Institute Genome Sequencing Platform"/>
            <person name="Russ C."/>
            <person name="Cuomo C."/>
            <person name="Burger G."/>
            <person name="Gray M.W."/>
            <person name="Holland P.W.H."/>
            <person name="King N."/>
            <person name="Lang F.B.F."/>
            <person name="Roger A.J."/>
            <person name="Ruiz-Trillo I."/>
            <person name="Young S.K."/>
            <person name="Zeng Q."/>
            <person name="Gargeya S."/>
            <person name="Alvarado L."/>
            <person name="Berlin A."/>
            <person name="Chapman S.B."/>
            <person name="Chen Z."/>
            <person name="Freedman E."/>
            <person name="Gellesch M."/>
            <person name="Goldberg J."/>
            <person name="Griggs A."/>
            <person name="Gujja S."/>
            <person name="Heilman E."/>
            <person name="Heiman D."/>
            <person name="Howarth C."/>
            <person name="Mehta T."/>
            <person name="Neiman D."/>
            <person name="Pearson M."/>
            <person name="Roberts A."/>
            <person name="Saif S."/>
            <person name="Shea T."/>
            <person name="Shenoy N."/>
            <person name="Sisk P."/>
            <person name="Stolte C."/>
            <person name="Sykes S."/>
            <person name="White J."/>
            <person name="Yandava C."/>
            <person name="Haas B."/>
            <person name="Nusbaum C."/>
            <person name="Birren B."/>
        </authorList>
    </citation>
    <scope>NUCLEOTIDE SEQUENCE [LARGE SCALE GENOMIC DNA]</scope>
    <source>
        <strain evidence="15">ATCC 50818</strain>
    </source>
</reference>
<keyword evidence="10" id="KW-1133">Transmembrane helix</keyword>
<dbReference type="GeneID" id="16074209"/>
<name>F2UB58_SALR5</name>
<dbReference type="PANTHER" id="PTHR23033:SF14">
    <property type="entry name" value="GLYCOPROTEIN-N-ACETYLGALACTOSAMINE 3-BETA-GALACTOSYLTRANSFERASE 1-RELATED"/>
    <property type="match status" value="1"/>
</dbReference>
<dbReference type="PROSITE" id="PS50231">
    <property type="entry name" value="RICIN_B_LECTIN"/>
    <property type="match status" value="1"/>
</dbReference>
<dbReference type="SUPFAM" id="SSF50370">
    <property type="entry name" value="Ricin B-like lectins"/>
    <property type="match status" value="1"/>
</dbReference>
<evidence type="ECO:0000256" key="12">
    <source>
        <dbReference type="SAM" id="Coils"/>
    </source>
</evidence>
<comment type="subcellular location">
    <subcellularLocation>
        <location evidence="1">Membrane</location>
        <topology evidence="1">Single-pass type II membrane protein</topology>
    </subcellularLocation>
</comment>
<dbReference type="Pfam" id="PF00652">
    <property type="entry name" value="Ricin_B_lectin"/>
    <property type="match status" value="1"/>
</dbReference>
<proteinExistence type="inferred from homology"/>
<evidence type="ECO:0000256" key="10">
    <source>
        <dbReference type="ARBA" id="ARBA00022989"/>
    </source>
</evidence>
<keyword evidence="8" id="KW-0547">Nucleotide-binding</keyword>
<dbReference type="eggNOG" id="KOG2246">
    <property type="taxonomic scope" value="Eukaryota"/>
</dbReference>
<dbReference type="Proteomes" id="UP000007799">
    <property type="component" value="Unassembled WGS sequence"/>
</dbReference>
<dbReference type="FunCoup" id="F2UB58">
    <property type="interactions" value="278"/>
</dbReference>
<dbReference type="STRING" id="946362.F2UB58"/>
<dbReference type="PANTHER" id="PTHR23033">
    <property type="entry name" value="BETA1,3-GALACTOSYLTRANSFERASE"/>
    <property type="match status" value="1"/>
</dbReference>
<evidence type="ECO:0000256" key="2">
    <source>
        <dbReference type="ARBA" id="ARBA00004922"/>
    </source>
</evidence>
<dbReference type="InterPro" id="IPR000772">
    <property type="entry name" value="Ricin_B_lectin"/>
</dbReference>
<evidence type="ECO:0000256" key="5">
    <source>
        <dbReference type="ARBA" id="ARBA00022676"/>
    </source>
</evidence>
<feature type="domain" description="Ricin B lectin" evidence="14">
    <location>
        <begin position="184"/>
        <end position="314"/>
    </location>
</feature>
<dbReference type="GO" id="GO:0016020">
    <property type="term" value="C:membrane"/>
    <property type="evidence" value="ECO:0007669"/>
    <property type="project" value="UniProtKB-SubCell"/>
</dbReference>
<dbReference type="EC" id="2.4.1.122" evidence="4"/>